<reference evidence="1" key="2">
    <citation type="journal article" date="2022" name="New Phytol.">
        <title>Evolutionary transition to the ectomycorrhizal habit in the genomes of a hyperdiverse lineage of mushroom-forming fungi.</title>
        <authorList>
            <person name="Looney B."/>
            <person name="Miyauchi S."/>
            <person name="Morin E."/>
            <person name="Drula E."/>
            <person name="Courty P.E."/>
            <person name="Kohler A."/>
            <person name="Kuo A."/>
            <person name="LaButti K."/>
            <person name="Pangilinan J."/>
            <person name="Lipzen A."/>
            <person name="Riley R."/>
            <person name="Andreopoulos W."/>
            <person name="He G."/>
            <person name="Johnson J."/>
            <person name="Nolan M."/>
            <person name="Tritt A."/>
            <person name="Barry K.W."/>
            <person name="Grigoriev I.V."/>
            <person name="Nagy L.G."/>
            <person name="Hibbett D."/>
            <person name="Henrissat B."/>
            <person name="Matheny P.B."/>
            <person name="Labbe J."/>
            <person name="Martin F.M."/>
        </authorList>
    </citation>
    <scope>NUCLEOTIDE SEQUENCE</scope>
    <source>
        <strain evidence="1">HHB10654</strain>
    </source>
</reference>
<name>A0ACB8SM32_9AGAM</name>
<proteinExistence type="predicted"/>
<evidence type="ECO:0000313" key="1">
    <source>
        <dbReference type="EMBL" id="KAI0057434.1"/>
    </source>
</evidence>
<organism evidence="1 2">
    <name type="scientific">Artomyces pyxidatus</name>
    <dbReference type="NCBI Taxonomy" id="48021"/>
    <lineage>
        <taxon>Eukaryota</taxon>
        <taxon>Fungi</taxon>
        <taxon>Dikarya</taxon>
        <taxon>Basidiomycota</taxon>
        <taxon>Agaricomycotina</taxon>
        <taxon>Agaricomycetes</taxon>
        <taxon>Russulales</taxon>
        <taxon>Auriscalpiaceae</taxon>
        <taxon>Artomyces</taxon>
    </lineage>
</organism>
<keyword evidence="2" id="KW-1185">Reference proteome</keyword>
<dbReference type="Proteomes" id="UP000814140">
    <property type="component" value="Unassembled WGS sequence"/>
</dbReference>
<gene>
    <name evidence="1" type="ORF">BV25DRAFT_1872385</name>
</gene>
<keyword evidence="1" id="KW-0436">Ligase</keyword>
<protein>
    <submittedName>
        <fullName evidence="1">Pantoate-beta-alanine ligase</fullName>
    </submittedName>
</protein>
<accession>A0ACB8SM32</accession>
<comment type="caution">
    <text evidence="1">The sequence shown here is derived from an EMBL/GenBank/DDBJ whole genome shotgun (WGS) entry which is preliminary data.</text>
</comment>
<dbReference type="EMBL" id="MU277247">
    <property type="protein sequence ID" value="KAI0057434.1"/>
    <property type="molecule type" value="Genomic_DNA"/>
</dbReference>
<evidence type="ECO:0000313" key="2">
    <source>
        <dbReference type="Proteomes" id="UP000814140"/>
    </source>
</evidence>
<sequence>MSTSSVQAGLPLSTIPIFTTVQAYREWRQNAFLDQKTVGFVPTMGALHDGHLALVKRSLAANDLTVVSIFVNPAQFAPHEDLATYPRTLPNDLALLADLKHLPSPSSPPRTPSALFLPSVQEMYPSGISQEVGRQSGTFVEVKGYGEQMEGRSRPTFFRGVATVVTKLFNIIQPTNAYFGQKDIQQGLLLRRLVTDLHMAHPAPERLHIVPTARDPASGLALSSRNAYLSEAERRTAPALYAALQAAARAWDAGESKARCVRGAVDVLEAAARAGAAEGVEVKVDYVEMNDPGTFEVLGEEARREEAPVVLSAAVWVGRTRLIDNIVLGDTRGMIMG</sequence>
<reference evidence="1" key="1">
    <citation type="submission" date="2021-03" db="EMBL/GenBank/DDBJ databases">
        <authorList>
            <consortium name="DOE Joint Genome Institute"/>
            <person name="Ahrendt S."/>
            <person name="Looney B.P."/>
            <person name="Miyauchi S."/>
            <person name="Morin E."/>
            <person name="Drula E."/>
            <person name="Courty P.E."/>
            <person name="Chicoki N."/>
            <person name="Fauchery L."/>
            <person name="Kohler A."/>
            <person name="Kuo A."/>
            <person name="Labutti K."/>
            <person name="Pangilinan J."/>
            <person name="Lipzen A."/>
            <person name="Riley R."/>
            <person name="Andreopoulos W."/>
            <person name="He G."/>
            <person name="Johnson J."/>
            <person name="Barry K.W."/>
            <person name="Grigoriev I.V."/>
            <person name="Nagy L."/>
            <person name="Hibbett D."/>
            <person name="Henrissat B."/>
            <person name="Matheny P.B."/>
            <person name="Labbe J."/>
            <person name="Martin F."/>
        </authorList>
    </citation>
    <scope>NUCLEOTIDE SEQUENCE</scope>
    <source>
        <strain evidence="1">HHB10654</strain>
    </source>
</reference>